<keyword evidence="3" id="KW-0238">DNA-binding</keyword>
<keyword evidence="2" id="KW-0815">Transposition</keyword>
<evidence type="ECO:0000259" key="6">
    <source>
        <dbReference type="Pfam" id="PF07282"/>
    </source>
</evidence>
<evidence type="ECO:0000313" key="8">
    <source>
        <dbReference type="Proteomes" id="UP001384579"/>
    </source>
</evidence>
<dbReference type="NCBIfam" id="NF040570">
    <property type="entry name" value="guided_TnpB"/>
    <property type="match status" value="1"/>
</dbReference>
<organism evidence="7 8">
    <name type="scientific">Microcoleus anatoxicus PTRS2</name>
    <dbReference type="NCBI Taxonomy" id="2705321"/>
    <lineage>
        <taxon>Bacteria</taxon>
        <taxon>Bacillati</taxon>
        <taxon>Cyanobacteriota</taxon>
        <taxon>Cyanophyceae</taxon>
        <taxon>Oscillatoriophycideae</taxon>
        <taxon>Oscillatoriales</taxon>
        <taxon>Microcoleaceae</taxon>
        <taxon>Microcoleus</taxon>
        <taxon>Microcoleus anatoxicus</taxon>
    </lineage>
</organism>
<dbReference type="RefSeq" id="WP_340526318.1">
    <property type="nucleotide sequence ID" value="NZ_JBBLXS010000820.1"/>
</dbReference>
<feature type="domain" description="Cas12f1-like TNB" evidence="6">
    <location>
        <begin position="309"/>
        <end position="375"/>
    </location>
</feature>
<keyword evidence="4" id="KW-0233">DNA recombination</keyword>
<gene>
    <name evidence="7" type="ORF">WMG39_29240</name>
</gene>
<evidence type="ECO:0000256" key="3">
    <source>
        <dbReference type="ARBA" id="ARBA00023125"/>
    </source>
</evidence>
<sequence length="394" mass="44689">MLALLTCSLAMYALKLELKLNNAERTLMARHAGYARFCYNLARTLYVGVMDIKVSRTRKIAEIKKTFTNFIKKQPEYQWTNTLSSRVYQNAFRAFNNSLERFFKGLSGFPNFKRKKSGDSFTVDSSNGPVFQMAGNRIKIPTLGTFRLKEAIGYNCCSQTFTISRTADKWYVSFTIKADKIPPLYREVSEATGIDLGVSTFATLSDGTVYQLPDSLKNAKIKLGKLQYRNRNKQLGNRKLGIKASKNARKFARQLAKKHADIANIRRDFLQKTTTEISQKYPRIRIEDLNISGLAANHKLAAAILDSGFYEFRRELTYKSPIYGTVVEVVDRWYPSSKTCSKCGNVQPMPLSDRLFVCEACGNSCHRDLNAAINLASVSRDRVRMANPEFTPVE</sequence>
<dbReference type="InterPro" id="IPR010095">
    <property type="entry name" value="Cas12f1-like_TNB"/>
</dbReference>
<dbReference type="Pfam" id="PF07282">
    <property type="entry name" value="Cas12f1-like_TNB"/>
    <property type="match status" value="1"/>
</dbReference>
<dbReference type="InterPro" id="IPR001959">
    <property type="entry name" value="Transposase"/>
</dbReference>
<comment type="caution">
    <text evidence="7">The sequence shown here is derived from an EMBL/GenBank/DDBJ whole genome shotgun (WGS) entry which is preliminary data.</text>
</comment>
<accession>A0ABU8YX19</accession>
<name>A0ABU8YX19_9CYAN</name>
<dbReference type="Pfam" id="PF01385">
    <property type="entry name" value="OrfB_IS605"/>
    <property type="match status" value="1"/>
</dbReference>
<dbReference type="NCBIfam" id="TIGR01766">
    <property type="entry name" value="IS200/IS605 family accessory protein TnpB-like domain"/>
    <property type="match status" value="1"/>
</dbReference>
<evidence type="ECO:0000256" key="1">
    <source>
        <dbReference type="ARBA" id="ARBA00008761"/>
    </source>
</evidence>
<dbReference type="EMBL" id="JBBLXS010000820">
    <property type="protein sequence ID" value="MEK0188901.1"/>
    <property type="molecule type" value="Genomic_DNA"/>
</dbReference>
<reference evidence="7 8" key="1">
    <citation type="journal article" date="2020" name="Harmful Algae">
        <title>Molecular and morphological characterization of a novel dihydroanatoxin-a producing Microcoleus species (cyanobacteria) from the Russian River, California, USA.</title>
        <authorList>
            <person name="Conklin K.Y."/>
            <person name="Stancheva R."/>
            <person name="Otten T.G."/>
            <person name="Fadness R."/>
            <person name="Boyer G.L."/>
            <person name="Read B."/>
            <person name="Zhang X."/>
            <person name="Sheath R.G."/>
        </authorList>
    </citation>
    <scope>NUCLEOTIDE SEQUENCE [LARGE SCALE GENOMIC DNA]</scope>
    <source>
        <strain evidence="7 8">PTRS2</strain>
    </source>
</reference>
<evidence type="ECO:0000259" key="5">
    <source>
        <dbReference type="Pfam" id="PF01385"/>
    </source>
</evidence>
<keyword evidence="8" id="KW-1185">Reference proteome</keyword>
<evidence type="ECO:0000256" key="2">
    <source>
        <dbReference type="ARBA" id="ARBA00022578"/>
    </source>
</evidence>
<feature type="domain" description="Probable transposase IS891/IS1136/IS1341" evidence="5">
    <location>
        <begin position="188"/>
        <end position="295"/>
    </location>
</feature>
<dbReference type="Proteomes" id="UP001384579">
    <property type="component" value="Unassembled WGS sequence"/>
</dbReference>
<evidence type="ECO:0000313" key="7">
    <source>
        <dbReference type="EMBL" id="MEK0188901.1"/>
    </source>
</evidence>
<proteinExistence type="inferred from homology"/>
<evidence type="ECO:0000256" key="4">
    <source>
        <dbReference type="ARBA" id="ARBA00023172"/>
    </source>
</evidence>
<protein>
    <submittedName>
        <fullName evidence="7">Transposase</fullName>
    </submittedName>
</protein>
<comment type="similarity">
    <text evidence="1">In the C-terminal section; belongs to the transposase 35 family.</text>
</comment>